<name>A0A7R9KTN4_9ACAR</name>
<proteinExistence type="predicted"/>
<reference evidence="2" key="1">
    <citation type="submission" date="2020-11" db="EMBL/GenBank/DDBJ databases">
        <authorList>
            <person name="Tran Van P."/>
        </authorList>
    </citation>
    <scope>NUCLEOTIDE SEQUENCE</scope>
</reference>
<dbReference type="OrthoDB" id="69229at2759"/>
<evidence type="ECO:0000313" key="3">
    <source>
        <dbReference type="Proteomes" id="UP000759131"/>
    </source>
</evidence>
<dbReference type="AlphaFoldDB" id="A0A7R9KTN4"/>
<evidence type="ECO:0000256" key="1">
    <source>
        <dbReference type="SAM" id="MobiDB-lite"/>
    </source>
</evidence>
<gene>
    <name evidence="2" type="ORF">OSB1V03_LOCUS9254</name>
</gene>
<evidence type="ECO:0000313" key="2">
    <source>
        <dbReference type="EMBL" id="CAD7628835.1"/>
    </source>
</evidence>
<dbReference type="EMBL" id="OC860724">
    <property type="protein sequence ID" value="CAD7628835.1"/>
    <property type="molecule type" value="Genomic_DNA"/>
</dbReference>
<keyword evidence="3" id="KW-1185">Reference proteome</keyword>
<feature type="region of interest" description="Disordered" evidence="1">
    <location>
        <begin position="211"/>
        <end position="265"/>
    </location>
</feature>
<dbReference type="Proteomes" id="UP000759131">
    <property type="component" value="Unassembled WGS sequence"/>
</dbReference>
<organism evidence="2">
    <name type="scientific">Medioppia subpectinata</name>
    <dbReference type="NCBI Taxonomy" id="1979941"/>
    <lineage>
        <taxon>Eukaryota</taxon>
        <taxon>Metazoa</taxon>
        <taxon>Ecdysozoa</taxon>
        <taxon>Arthropoda</taxon>
        <taxon>Chelicerata</taxon>
        <taxon>Arachnida</taxon>
        <taxon>Acari</taxon>
        <taxon>Acariformes</taxon>
        <taxon>Sarcoptiformes</taxon>
        <taxon>Oribatida</taxon>
        <taxon>Brachypylina</taxon>
        <taxon>Oppioidea</taxon>
        <taxon>Oppiidae</taxon>
        <taxon>Medioppia</taxon>
    </lineage>
</organism>
<accession>A0A7R9KTN4</accession>
<feature type="compositionally biased region" description="Basic residues" evidence="1">
    <location>
        <begin position="250"/>
        <end position="265"/>
    </location>
</feature>
<protein>
    <submittedName>
        <fullName evidence="2">Uncharacterized protein</fullName>
    </submittedName>
</protein>
<dbReference type="EMBL" id="CAJPIZ010006149">
    <property type="protein sequence ID" value="CAG2109265.1"/>
    <property type="molecule type" value="Genomic_DNA"/>
</dbReference>
<feature type="compositionally biased region" description="Low complexity" evidence="1">
    <location>
        <begin position="211"/>
        <end position="222"/>
    </location>
</feature>
<sequence length="265" mass="30724">MASNKAKRLQQIHDLTAFSTECHQSVDTLLTDLNWQQNHVLNATLPPSSRFYYSHCPDVRPVVVIDKQTEDTILGEPIGDDFGSHRSRIELSSEQRLALYSHVIHKTRDDESMNACKQHTDEQSLISLSIDLFSDVTTKLDKITDKQSEGGEQSSSVNRLEMIAMNRDLKRRRQSYRSKNVHMRGKSYTEILSKVIENHCQTLAADVTDYSNANSNANSSESSSHRHEKQRTRQTNETKHNNYKSEHKYSKYRHKSHETYRHRKH</sequence>
<feature type="compositionally biased region" description="Basic and acidic residues" evidence="1">
    <location>
        <begin position="234"/>
        <end position="249"/>
    </location>
</feature>